<comment type="subcellular location">
    <subcellularLocation>
        <location evidence="10">Cell membrane</location>
        <topology evidence="10">Multi-pass membrane protein</topology>
    </subcellularLocation>
    <subcellularLocation>
        <location evidence="1">Membrane</location>
        <topology evidence="1">Multi-pass membrane protein</topology>
    </subcellularLocation>
</comment>
<dbReference type="PIRSF" id="PIRSF004557">
    <property type="entry name" value="SecY"/>
    <property type="match status" value="1"/>
</dbReference>
<feature type="transmembrane region" description="Helical" evidence="10">
    <location>
        <begin position="132"/>
        <end position="152"/>
    </location>
</feature>
<evidence type="ECO:0000256" key="8">
    <source>
        <dbReference type="ARBA" id="ARBA00023136"/>
    </source>
</evidence>
<dbReference type="PANTHER" id="PTHR10906">
    <property type="entry name" value="SECY/SEC61-ALPHA FAMILY MEMBER"/>
    <property type="match status" value="1"/>
</dbReference>
<feature type="transmembrane region" description="Helical" evidence="10">
    <location>
        <begin position="90"/>
        <end position="112"/>
    </location>
</feature>
<reference evidence="12" key="1">
    <citation type="submission" date="2021-02" db="EMBL/GenBank/DDBJ databases">
        <authorList>
            <person name="Cremers G."/>
            <person name="Picone N."/>
        </authorList>
    </citation>
    <scope>NUCLEOTIDE SEQUENCE</scope>
    <source>
        <strain evidence="12">PQ17</strain>
    </source>
</reference>
<evidence type="ECO:0000313" key="13">
    <source>
        <dbReference type="Proteomes" id="UP000663859"/>
    </source>
</evidence>
<evidence type="ECO:0000256" key="10">
    <source>
        <dbReference type="HAMAP-Rule" id="MF_01465"/>
    </source>
</evidence>
<gene>
    <name evidence="10 12" type="primary">secY</name>
    <name evidence="12" type="ORF">MPNT_30053</name>
</gene>
<name>A0A8J2BJ03_9BACT</name>
<dbReference type="GO" id="GO:0043952">
    <property type="term" value="P:protein transport by the Sec complex"/>
    <property type="evidence" value="ECO:0007669"/>
    <property type="project" value="UniProtKB-UniRule"/>
</dbReference>
<keyword evidence="7 10" id="KW-0811">Translocation</keyword>
<dbReference type="SUPFAM" id="SSF103491">
    <property type="entry name" value="Preprotein translocase SecY subunit"/>
    <property type="match status" value="1"/>
</dbReference>
<comment type="function">
    <text evidence="10">The central subunit of the protein translocation channel SecYEG. Consists of two halves formed by TMs 1-5 and 6-10. These two domains form a lateral gate at the front which open onto the bilayer between TMs 2 and 7, and are clamped together by SecE at the back. The channel is closed by both a pore ring composed of hydrophobic SecY resides and a short helix (helix 2A) on the extracellular side of the membrane which forms a plug. The plug probably moves laterally to allow the channel to open. The ring and the pore may move independently.</text>
</comment>
<evidence type="ECO:0000256" key="5">
    <source>
        <dbReference type="ARBA" id="ARBA00022927"/>
    </source>
</evidence>
<comment type="subunit">
    <text evidence="10">Component of the Sec protein translocase complex. Heterotrimer consisting of SecY, SecE and SecG subunits. The heterotrimers can form oligomers, although 1 heterotrimer is thought to be able to translocate proteins. Interacts with the ribosome. Interacts with SecDF, and other proteins may be involved. Interacts with SecA.</text>
</comment>
<evidence type="ECO:0000256" key="11">
    <source>
        <dbReference type="RuleBase" id="RU004349"/>
    </source>
</evidence>
<feature type="transmembrane region" description="Helical" evidence="10">
    <location>
        <begin position="302"/>
        <end position="323"/>
    </location>
</feature>
<feature type="transmembrane region" description="Helical" evidence="10">
    <location>
        <begin position="213"/>
        <end position="234"/>
    </location>
</feature>
<evidence type="ECO:0000313" key="12">
    <source>
        <dbReference type="EMBL" id="CAF0698894.1"/>
    </source>
</evidence>
<dbReference type="InterPro" id="IPR002208">
    <property type="entry name" value="SecY/SEC61-alpha"/>
</dbReference>
<dbReference type="GO" id="GO:0005886">
    <property type="term" value="C:plasma membrane"/>
    <property type="evidence" value="ECO:0007669"/>
    <property type="project" value="UniProtKB-SubCell"/>
</dbReference>
<dbReference type="Pfam" id="PF00344">
    <property type="entry name" value="SecY"/>
    <property type="match status" value="1"/>
</dbReference>
<comment type="caution">
    <text evidence="12">The sequence shown here is derived from an EMBL/GenBank/DDBJ whole genome shotgun (WGS) entry which is preliminary data.</text>
</comment>
<evidence type="ECO:0000256" key="7">
    <source>
        <dbReference type="ARBA" id="ARBA00023010"/>
    </source>
</evidence>
<accession>A0A8J2BJ03</accession>
<dbReference type="Gene3D" id="1.10.3370.10">
    <property type="entry name" value="SecY subunit domain"/>
    <property type="match status" value="1"/>
</dbReference>
<keyword evidence="10" id="KW-1003">Cell membrane</keyword>
<proteinExistence type="inferred from homology"/>
<feature type="transmembrane region" description="Helical" evidence="10">
    <location>
        <begin position="425"/>
        <end position="446"/>
    </location>
</feature>
<evidence type="ECO:0000256" key="9">
    <source>
        <dbReference type="ARBA" id="ARBA00039733"/>
    </source>
</evidence>
<dbReference type="PRINTS" id="PR00303">
    <property type="entry name" value="SECYTRNLCASE"/>
</dbReference>
<organism evidence="12 13">
    <name type="scientific">Candidatus Methylacidithermus pantelleriae</name>
    <dbReference type="NCBI Taxonomy" id="2744239"/>
    <lineage>
        <taxon>Bacteria</taxon>
        <taxon>Pseudomonadati</taxon>
        <taxon>Verrucomicrobiota</taxon>
        <taxon>Methylacidiphilae</taxon>
        <taxon>Methylacidiphilales</taxon>
        <taxon>Methylacidiphilaceae</taxon>
        <taxon>Candidatus Methylacidithermus</taxon>
    </lineage>
</organism>
<feature type="transmembrane region" description="Helical" evidence="10">
    <location>
        <begin position="489"/>
        <end position="510"/>
    </location>
</feature>
<protein>
    <recommendedName>
        <fullName evidence="9 10">Protein translocase subunit SecY</fullName>
    </recommendedName>
</protein>
<keyword evidence="8 10" id="KW-0472">Membrane</keyword>
<keyword evidence="3 10" id="KW-0813">Transport</keyword>
<evidence type="ECO:0000256" key="4">
    <source>
        <dbReference type="ARBA" id="ARBA00022692"/>
    </source>
</evidence>
<keyword evidence="13" id="KW-1185">Reference proteome</keyword>
<dbReference type="GO" id="GO:0006605">
    <property type="term" value="P:protein targeting"/>
    <property type="evidence" value="ECO:0007669"/>
    <property type="project" value="UniProtKB-UniRule"/>
</dbReference>
<sequence length="512" mass="55308">MAPFPRGWDGQKKEMISAFVNAFKIAELRQRLLFTLALIVVIRIGSAIPTPGVNPHVLGEYFATVIDQQAQGSVVGMLNLFSGGALENCAVFSLSVMPYISASIMMQLLTVVVPSLGKMAREEGGRQKITQYARVLTVFLCLFQGYLLSVGFENPETIPLLHGISGVIERLGVPLVAEPGWSFRLTTMISLTAGTMLLMWLGEQITDRGIGNGVSLIITVGILARLPAALVQAWGKLVSPSAATAASPFLLVLLLVFLFGVIAATVAMTQAMRKVTVQYAKQVRGTRVYGGQTTFIPLKVNYAGVMPIIFAQALLLFPSTMVGFLFPRSRIAAALATSLSGGWLHYTLTILLVFFFSFFWVATQFNPVQIAEDLKKHGGFIPGIRPGQPTAEFLDHAMTRLTLAGAVFLSALAVLPMVVQRTLGIPAITAQFFGGTSLLIVVGVILDTMRQAETYLLQRHYDGFLRKGRLRGRSMAPVGGTGATVREGVLVWLYAFIGLLVIAGITISLAKR</sequence>
<dbReference type="GO" id="GO:0065002">
    <property type="term" value="P:intracellular protein transmembrane transport"/>
    <property type="evidence" value="ECO:0007669"/>
    <property type="project" value="UniProtKB-UniRule"/>
</dbReference>
<feature type="transmembrane region" description="Helical" evidence="10">
    <location>
        <begin position="401"/>
        <end position="419"/>
    </location>
</feature>
<evidence type="ECO:0000256" key="1">
    <source>
        <dbReference type="ARBA" id="ARBA00004141"/>
    </source>
</evidence>
<dbReference type="EMBL" id="CAJNOB010000023">
    <property type="protein sequence ID" value="CAF0698894.1"/>
    <property type="molecule type" value="Genomic_DNA"/>
</dbReference>
<dbReference type="InterPro" id="IPR026593">
    <property type="entry name" value="SecY"/>
</dbReference>
<keyword evidence="5 10" id="KW-0653">Protein transport</keyword>
<dbReference type="AlphaFoldDB" id="A0A8J2BJ03"/>
<feature type="transmembrane region" description="Helical" evidence="10">
    <location>
        <begin position="246"/>
        <end position="268"/>
    </location>
</feature>
<dbReference type="InterPro" id="IPR030659">
    <property type="entry name" value="SecY_CS"/>
</dbReference>
<evidence type="ECO:0000256" key="3">
    <source>
        <dbReference type="ARBA" id="ARBA00022448"/>
    </source>
</evidence>
<keyword evidence="6 10" id="KW-1133">Transmembrane helix</keyword>
<dbReference type="FunFam" id="1.10.3370.10:FF:000001">
    <property type="entry name" value="Preprotein translocase subunit SecY"/>
    <property type="match status" value="1"/>
</dbReference>
<dbReference type="PROSITE" id="PS00756">
    <property type="entry name" value="SECY_2"/>
    <property type="match status" value="1"/>
</dbReference>
<evidence type="ECO:0000256" key="6">
    <source>
        <dbReference type="ARBA" id="ARBA00022989"/>
    </source>
</evidence>
<dbReference type="NCBIfam" id="TIGR00967">
    <property type="entry name" value="3a0501s007"/>
    <property type="match status" value="1"/>
</dbReference>
<dbReference type="InterPro" id="IPR023201">
    <property type="entry name" value="SecY_dom_sf"/>
</dbReference>
<comment type="similarity">
    <text evidence="2 10 11">Belongs to the SecY/SEC61-alpha family.</text>
</comment>
<feature type="transmembrane region" description="Helical" evidence="10">
    <location>
        <begin position="343"/>
        <end position="362"/>
    </location>
</feature>
<dbReference type="HAMAP" id="MF_01465">
    <property type="entry name" value="SecY"/>
    <property type="match status" value="1"/>
</dbReference>
<feature type="transmembrane region" description="Helical" evidence="10">
    <location>
        <begin position="181"/>
        <end position="201"/>
    </location>
</feature>
<keyword evidence="4 10" id="KW-0812">Transmembrane</keyword>
<dbReference type="Proteomes" id="UP000663859">
    <property type="component" value="Unassembled WGS sequence"/>
</dbReference>
<evidence type="ECO:0000256" key="2">
    <source>
        <dbReference type="ARBA" id="ARBA00005751"/>
    </source>
</evidence>